<proteinExistence type="predicted"/>
<evidence type="ECO:0000313" key="1">
    <source>
        <dbReference type="EMBL" id="KKM79810.1"/>
    </source>
</evidence>
<accession>A0A0F9MT52</accession>
<gene>
    <name evidence="1" type="ORF">LCGC14_1346160</name>
</gene>
<name>A0A0F9MT52_9ZZZZ</name>
<dbReference type="AlphaFoldDB" id="A0A0F9MT52"/>
<reference evidence="1" key="1">
    <citation type="journal article" date="2015" name="Nature">
        <title>Complex archaea that bridge the gap between prokaryotes and eukaryotes.</title>
        <authorList>
            <person name="Spang A."/>
            <person name="Saw J.H."/>
            <person name="Jorgensen S.L."/>
            <person name="Zaremba-Niedzwiedzka K."/>
            <person name="Martijn J."/>
            <person name="Lind A.E."/>
            <person name="van Eijk R."/>
            <person name="Schleper C."/>
            <person name="Guy L."/>
            <person name="Ettema T.J."/>
        </authorList>
    </citation>
    <scope>NUCLEOTIDE SEQUENCE</scope>
</reference>
<comment type="caution">
    <text evidence="1">The sequence shown here is derived from an EMBL/GenBank/DDBJ whole genome shotgun (WGS) entry which is preliminary data.</text>
</comment>
<dbReference type="EMBL" id="LAZR01008283">
    <property type="protein sequence ID" value="KKM79810.1"/>
    <property type="molecule type" value="Genomic_DNA"/>
</dbReference>
<feature type="non-terminal residue" evidence="1">
    <location>
        <position position="1"/>
    </location>
</feature>
<protein>
    <submittedName>
        <fullName evidence="1">Uncharacterized protein</fullName>
    </submittedName>
</protein>
<sequence>AQIRAQQMAMGGRVRDYIAGGRILGSSPHDRADNVPINATAGEYMHPVPTVRHYGLKAMEAIRRRLVPKSILDAYVNPGLAVAMPGRNYQTGGLVATGAPQGGDSYSVSIPISTIDTMDGLIGRLQDAAEGAVRTVLNEEFG</sequence>
<organism evidence="1">
    <name type="scientific">marine sediment metagenome</name>
    <dbReference type="NCBI Taxonomy" id="412755"/>
    <lineage>
        <taxon>unclassified sequences</taxon>
        <taxon>metagenomes</taxon>
        <taxon>ecological metagenomes</taxon>
    </lineage>
</organism>